<dbReference type="PRINTS" id="PR01006">
    <property type="entry name" value="FLGHOOKFLIE"/>
</dbReference>
<evidence type="ECO:0008006" key="5">
    <source>
        <dbReference type="Google" id="ProtNLM"/>
    </source>
</evidence>
<dbReference type="GO" id="GO:0005198">
    <property type="term" value="F:structural molecule activity"/>
    <property type="evidence" value="ECO:0007669"/>
    <property type="project" value="InterPro"/>
</dbReference>
<evidence type="ECO:0000256" key="3">
    <source>
        <dbReference type="SAM" id="MobiDB-lite"/>
    </source>
</evidence>
<dbReference type="Pfam" id="PF02049">
    <property type="entry name" value="FliE"/>
    <property type="match status" value="1"/>
</dbReference>
<dbReference type="PANTHER" id="PTHR34653">
    <property type="match status" value="1"/>
</dbReference>
<dbReference type="GO" id="GO:0009425">
    <property type="term" value="C:bacterial-type flagellum basal body"/>
    <property type="evidence" value="ECO:0007669"/>
    <property type="project" value="UniProtKB-SubCell"/>
</dbReference>
<reference evidence="4" key="1">
    <citation type="journal article" date="2015" name="Nature">
        <title>Complex archaea that bridge the gap between prokaryotes and eukaryotes.</title>
        <authorList>
            <person name="Spang A."/>
            <person name="Saw J.H."/>
            <person name="Jorgensen S.L."/>
            <person name="Zaremba-Niedzwiedzka K."/>
            <person name="Martijn J."/>
            <person name="Lind A.E."/>
            <person name="van Eijk R."/>
            <person name="Schleper C."/>
            <person name="Guy L."/>
            <person name="Ettema T.J."/>
        </authorList>
    </citation>
    <scope>NUCLEOTIDE SEQUENCE</scope>
</reference>
<dbReference type="PANTHER" id="PTHR34653:SF1">
    <property type="entry name" value="FLAGELLAR HOOK-BASAL BODY COMPLEX PROTEIN FLIE"/>
    <property type="match status" value="1"/>
</dbReference>
<feature type="region of interest" description="Disordered" evidence="3">
    <location>
        <begin position="18"/>
        <end position="38"/>
    </location>
</feature>
<dbReference type="InterPro" id="IPR001624">
    <property type="entry name" value="FliE"/>
</dbReference>
<dbReference type="NCBIfam" id="TIGR00205">
    <property type="entry name" value="fliE"/>
    <property type="match status" value="1"/>
</dbReference>
<name>A0A0F9PE45_9ZZZZ</name>
<evidence type="ECO:0000313" key="4">
    <source>
        <dbReference type="EMBL" id="KKN28414.1"/>
    </source>
</evidence>
<dbReference type="AlphaFoldDB" id="A0A0F9PE45"/>
<organism evidence="4">
    <name type="scientific">marine sediment metagenome</name>
    <dbReference type="NCBI Taxonomy" id="412755"/>
    <lineage>
        <taxon>unclassified sequences</taxon>
        <taxon>metagenomes</taxon>
        <taxon>ecological metagenomes</taxon>
    </lineage>
</organism>
<protein>
    <recommendedName>
        <fullName evidence="5">Flagellar hook-basal body complex protein FliE</fullName>
    </recommendedName>
</protein>
<accession>A0A0F9PE45</accession>
<comment type="caution">
    <text evidence="4">The sequence shown here is derived from an EMBL/GenBank/DDBJ whole genome shotgun (WGS) entry which is preliminary data.</text>
</comment>
<dbReference type="GO" id="GO:0071973">
    <property type="term" value="P:bacterial-type flagellum-dependent cell motility"/>
    <property type="evidence" value="ECO:0007669"/>
    <property type="project" value="InterPro"/>
</dbReference>
<dbReference type="GO" id="GO:0003774">
    <property type="term" value="F:cytoskeletal motor activity"/>
    <property type="evidence" value="ECO:0007669"/>
    <property type="project" value="InterPro"/>
</dbReference>
<gene>
    <name evidence="4" type="ORF">LCGC14_0854480</name>
</gene>
<comment type="subcellular location">
    <subcellularLocation>
        <location evidence="1">Bacterial flagellum basal body</location>
    </subcellularLocation>
</comment>
<keyword evidence="2" id="KW-0975">Bacterial flagellum</keyword>
<proteinExistence type="inferred from homology"/>
<evidence type="ECO:0000256" key="1">
    <source>
        <dbReference type="ARBA" id="ARBA00004117"/>
    </source>
</evidence>
<dbReference type="HAMAP" id="MF_00724">
    <property type="entry name" value="FliE"/>
    <property type="match status" value="1"/>
</dbReference>
<dbReference type="EMBL" id="LAZR01002566">
    <property type="protein sequence ID" value="KKN28414.1"/>
    <property type="molecule type" value="Genomic_DNA"/>
</dbReference>
<sequence>MIKAIDPNQLLTQMRALQSQAAPATQPLPMQDGTNSDRVNFSNIMKNAVDGVNDLQKTSGSMKTAFEMGDPNVNLADVMIASQKASVAFEATLQVRNKLVEAYQEVMRMSI</sequence>
<evidence type="ECO:0000256" key="2">
    <source>
        <dbReference type="ARBA" id="ARBA00023143"/>
    </source>
</evidence>